<name>A0A3M7BAH4_HORWE</name>
<evidence type="ECO:0000313" key="3">
    <source>
        <dbReference type="EMBL" id="RMY36658.1"/>
    </source>
</evidence>
<sequence length="187" mass="20187">MPDYHQQAHEEKSYRRAIFLFVSLAVAGACSMYPVACFKNYSSKEKAKLDKKTTCPVFIAGLTLNHGSRTCLTLIVRGVIPSRAEGPITTTTAGTTRDITAKTTNQVQLRAADTVRSGVGTPTIGTWIENAITDTAGIRLHAEPAHVPDNPPESPASDKSTFTYHVAQQEATAEQLRSLLSAQKNDG</sequence>
<feature type="region of interest" description="Disordered" evidence="1">
    <location>
        <begin position="143"/>
        <end position="162"/>
    </location>
</feature>
<proteinExistence type="predicted"/>
<dbReference type="AlphaFoldDB" id="A0A3M7BAH4"/>
<dbReference type="Proteomes" id="UP000270230">
    <property type="component" value="Unassembled WGS sequence"/>
</dbReference>
<protein>
    <submittedName>
        <fullName evidence="3">Uncharacterized protein</fullName>
    </submittedName>
</protein>
<comment type="caution">
    <text evidence="3">The sequence shown here is derived from an EMBL/GenBank/DDBJ whole genome shotgun (WGS) entry which is preliminary data.</text>
</comment>
<keyword evidence="2" id="KW-0472">Membrane</keyword>
<evidence type="ECO:0000256" key="2">
    <source>
        <dbReference type="SAM" id="Phobius"/>
    </source>
</evidence>
<accession>A0A3M7BAH4</accession>
<reference evidence="3 4" key="1">
    <citation type="journal article" date="2018" name="BMC Genomics">
        <title>Genomic evidence for intraspecific hybridization in a clonal and extremely halotolerant yeast.</title>
        <authorList>
            <person name="Gostincar C."/>
            <person name="Stajich J.E."/>
            <person name="Zupancic J."/>
            <person name="Zalar P."/>
            <person name="Gunde-Cimerman N."/>
        </authorList>
    </citation>
    <scope>NUCLEOTIDE SEQUENCE [LARGE SCALE GENOMIC DNA]</scope>
    <source>
        <strain evidence="3 4">EXF-151</strain>
    </source>
</reference>
<dbReference type="EMBL" id="QWIN01001775">
    <property type="protein sequence ID" value="RMY36658.1"/>
    <property type="molecule type" value="Genomic_DNA"/>
</dbReference>
<dbReference type="OrthoDB" id="3945310at2759"/>
<organism evidence="3 4">
    <name type="scientific">Hortaea werneckii</name>
    <name type="common">Black yeast</name>
    <name type="synonym">Cladosporium werneckii</name>
    <dbReference type="NCBI Taxonomy" id="91943"/>
    <lineage>
        <taxon>Eukaryota</taxon>
        <taxon>Fungi</taxon>
        <taxon>Dikarya</taxon>
        <taxon>Ascomycota</taxon>
        <taxon>Pezizomycotina</taxon>
        <taxon>Dothideomycetes</taxon>
        <taxon>Dothideomycetidae</taxon>
        <taxon>Mycosphaerellales</taxon>
        <taxon>Teratosphaeriaceae</taxon>
        <taxon>Hortaea</taxon>
    </lineage>
</organism>
<keyword evidence="2" id="KW-0812">Transmembrane</keyword>
<feature type="transmembrane region" description="Helical" evidence="2">
    <location>
        <begin position="17"/>
        <end position="36"/>
    </location>
</feature>
<keyword evidence="2" id="KW-1133">Transmembrane helix</keyword>
<evidence type="ECO:0000256" key="1">
    <source>
        <dbReference type="SAM" id="MobiDB-lite"/>
    </source>
</evidence>
<evidence type="ECO:0000313" key="4">
    <source>
        <dbReference type="Proteomes" id="UP000270230"/>
    </source>
</evidence>
<gene>
    <name evidence="3" type="ORF">D0865_13579</name>
</gene>